<accession>U1HI58</accession>
<dbReference type="eggNOG" id="ENOG502SBBY">
    <property type="taxonomic scope" value="Eukaryota"/>
</dbReference>
<dbReference type="GeneID" id="19240374"/>
<proteinExistence type="predicted"/>
<dbReference type="RefSeq" id="XP_007804483.1">
    <property type="nucleotide sequence ID" value="XM_007806292.1"/>
</dbReference>
<evidence type="ECO:0000256" key="1">
    <source>
        <dbReference type="SAM" id="MobiDB-lite"/>
    </source>
</evidence>
<evidence type="ECO:0000313" key="2">
    <source>
        <dbReference type="EMBL" id="ERF69880.1"/>
    </source>
</evidence>
<evidence type="ECO:0008006" key="4">
    <source>
        <dbReference type="Google" id="ProtNLM"/>
    </source>
</evidence>
<dbReference type="EMBL" id="KE721375">
    <property type="protein sequence ID" value="ERF69880.1"/>
    <property type="molecule type" value="Genomic_DNA"/>
</dbReference>
<dbReference type="Proteomes" id="UP000019373">
    <property type="component" value="Unassembled WGS sequence"/>
</dbReference>
<protein>
    <recommendedName>
        <fullName evidence="4">Cupin type-1 domain-containing protein</fullName>
    </recommendedName>
</protein>
<dbReference type="InterPro" id="IPR047121">
    <property type="entry name" value="YjiB-like"/>
</dbReference>
<dbReference type="SUPFAM" id="SSF51182">
    <property type="entry name" value="RmlC-like cupins"/>
    <property type="match status" value="1"/>
</dbReference>
<feature type="region of interest" description="Disordered" evidence="1">
    <location>
        <begin position="34"/>
        <end position="68"/>
    </location>
</feature>
<dbReference type="AlphaFoldDB" id="U1HI58"/>
<dbReference type="OrthoDB" id="2446447at2759"/>
<dbReference type="InterPro" id="IPR011051">
    <property type="entry name" value="RmlC_Cupin_sf"/>
</dbReference>
<gene>
    <name evidence="2" type="ORF">EPUS_05422</name>
</gene>
<evidence type="ECO:0000313" key="3">
    <source>
        <dbReference type="Proteomes" id="UP000019373"/>
    </source>
</evidence>
<dbReference type="PANTHER" id="PTHR36448:SF2">
    <property type="entry name" value="CUPIN TYPE-1 DOMAIN-CONTAINING PROTEIN"/>
    <property type="match status" value="1"/>
</dbReference>
<keyword evidence="3" id="KW-1185">Reference proteome</keyword>
<dbReference type="PANTHER" id="PTHR36448">
    <property type="entry name" value="BLR7373 PROTEIN"/>
    <property type="match status" value="1"/>
</dbReference>
<organism evidence="2 3">
    <name type="scientific">Endocarpon pusillum (strain Z07020 / HMAS-L-300199)</name>
    <name type="common">Lichen-forming fungus</name>
    <dbReference type="NCBI Taxonomy" id="1263415"/>
    <lineage>
        <taxon>Eukaryota</taxon>
        <taxon>Fungi</taxon>
        <taxon>Dikarya</taxon>
        <taxon>Ascomycota</taxon>
        <taxon>Pezizomycotina</taxon>
        <taxon>Eurotiomycetes</taxon>
        <taxon>Chaetothyriomycetidae</taxon>
        <taxon>Verrucariales</taxon>
        <taxon>Verrucariaceae</taxon>
        <taxon>Endocarpon</taxon>
    </lineage>
</organism>
<sequence>MPLQPPEEYHIHTPTPHVPNSRLPVLIYRSVLPLPPNEKEEEEDTAGSESRLNHPCSEEEGSPAFSAAGAARQAIEANHWYYGGIFKSYWAHHFHSVTHECYAVVAGRSRLLLGVGPLDGGVDEGGRKRERNGVQVELGTGDVIVLPVST</sequence>
<reference evidence="3" key="1">
    <citation type="journal article" date="2014" name="BMC Genomics">
        <title>Genome characteristics reveal the impact of lichenization on lichen-forming fungus Endocarpon pusillum Hedwig (Verrucariales, Ascomycota).</title>
        <authorList>
            <person name="Wang Y.-Y."/>
            <person name="Liu B."/>
            <person name="Zhang X.-Y."/>
            <person name="Zhou Q.-M."/>
            <person name="Zhang T."/>
            <person name="Li H."/>
            <person name="Yu Y.-F."/>
            <person name="Zhang X.-L."/>
            <person name="Hao X.-Y."/>
            <person name="Wang M."/>
            <person name="Wang L."/>
            <person name="Wei J.-C."/>
        </authorList>
    </citation>
    <scope>NUCLEOTIDE SEQUENCE [LARGE SCALE GENOMIC DNA]</scope>
    <source>
        <strain evidence="3">Z07020 / HMAS-L-300199</strain>
    </source>
</reference>
<dbReference type="HOGENOM" id="CLU_084522_2_0_1"/>
<name>U1HI58_ENDPU</name>